<evidence type="ECO:0000256" key="5">
    <source>
        <dbReference type="ARBA" id="ARBA00022617"/>
    </source>
</evidence>
<keyword evidence="6 13" id="KW-0479">Metal-binding</keyword>
<evidence type="ECO:0000256" key="11">
    <source>
        <dbReference type="ARBA" id="ARBA00023033"/>
    </source>
</evidence>
<sequence length="522" mass="59365">MVHERAREESCLSFSGVVLTLSIAIGLYYLLRRNPRLKQMIDQLGGPPGLPVLGVALSFLGRPHEEFLTIVGEWIDKYGRVIGAWIGNFIPYVLLAEANSIEKLLSTTNHIDKGKYDYNLLHRWLGMGLLTAPRTKWSARRKLLTPSFHFKILEDFMPVFNEQSTILLDCLNNREKDGKSFDIFPYITRCTLDTICETAMGKKINAQTSSVNKDYVDAVNGMCELITQKIVQPWLRFAPIYYLSPVSRRESAYLKKLQGFTLSVIKSKKASRKIKKSNEGIMNVDETEQVYGKQRKAFLDQLLDASENGNVILSDSDIREEVDTFMFEGHDTTAANLGWTTMLLAAHPECQKKVQEELDEIFKDDPTRDVTTADVAKMKYLECCVKESLRLYPSVPIITRNVDYDIKLEDGRVLPQGAYAIAAIYFSHRDPAHFPEPLKFNPERFSVENSTKRHPYAYVPFSAGPRNCIGQKFALLEEKVVLAKLFRTYSMEATEKMGDVIPLPDVILRPKNGVNVAIRKRT</sequence>
<evidence type="ECO:0000256" key="3">
    <source>
        <dbReference type="ARBA" id="ARBA00004586"/>
    </source>
</evidence>
<keyword evidence="5 13" id="KW-0349">Heme</keyword>
<comment type="caution">
    <text evidence="15">The sequence shown here is derived from an EMBL/GenBank/DDBJ whole genome shotgun (WGS) entry which is preliminary data.</text>
</comment>
<dbReference type="Pfam" id="PF00067">
    <property type="entry name" value="p450"/>
    <property type="match status" value="1"/>
</dbReference>
<accession>A0ABP1Q6N5</accession>
<evidence type="ECO:0000256" key="6">
    <source>
        <dbReference type="ARBA" id="ARBA00022723"/>
    </source>
</evidence>
<organism evidence="15 16">
    <name type="scientific">Orchesella dallaii</name>
    <dbReference type="NCBI Taxonomy" id="48710"/>
    <lineage>
        <taxon>Eukaryota</taxon>
        <taxon>Metazoa</taxon>
        <taxon>Ecdysozoa</taxon>
        <taxon>Arthropoda</taxon>
        <taxon>Hexapoda</taxon>
        <taxon>Collembola</taxon>
        <taxon>Entomobryomorpha</taxon>
        <taxon>Entomobryoidea</taxon>
        <taxon>Orchesellidae</taxon>
        <taxon>Orchesellinae</taxon>
        <taxon>Orchesella</taxon>
    </lineage>
</organism>
<evidence type="ECO:0000256" key="7">
    <source>
        <dbReference type="ARBA" id="ARBA00022824"/>
    </source>
</evidence>
<evidence type="ECO:0000313" key="16">
    <source>
        <dbReference type="Proteomes" id="UP001642540"/>
    </source>
</evidence>
<keyword evidence="7" id="KW-0256">Endoplasmic reticulum</keyword>
<dbReference type="Gene3D" id="1.10.630.10">
    <property type="entry name" value="Cytochrome P450"/>
    <property type="match status" value="1"/>
</dbReference>
<dbReference type="InterPro" id="IPR017972">
    <property type="entry name" value="Cyt_P450_CS"/>
</dbReference>
<dbReference type="PRINTS" id="PR00463">
    <property type="entry name" value="EP450I"/>
</dbReference>
<protein>
    <recommendedName>
        <fullName evidence="17">Cytochrome P450 4c3</fullName>
    </recommendedName>
</protein>
<dbReference type="InterPro" id="IPR036396">
    <property type="entry name" value="Cyt_P450_sf"/>
</dbReference>
<comment type="similarity">
    <text evidence="4 13">Belongs to the cytochrome P450 family.</text>
</comment>
<keyword evidence="16" id="KW-1185">Reference proteome</keyword>
<comment type="subcellular location">
    <subcellularLocation>
        <location evidence="3">Endoplasmic reticulum membrane</location>
    </subcellularLocation>
    <subcellularLocation>
        <location evidence="2">Microsome membrane</location>
    </subcellularLocation>
</comment>
<dbReference type="PANTHER" id="PTHR24291:SF189">
    <property type="entry name" value="CYTOCHROME P450 4C3-RELATED"/>
    <property type="match status" value="1"/>
</dbReference>
<keyword evidence="14" id="KW-0812">Transmembrane</keyword>
<keyword evidence="9 13" id="KW-0560">Oxidoreductase</keyword>
<comment type="cofactor">
    <cofactor evidence="1">
        <name>heme</name>
        <dbReference type="ChEBI" id="CHEBI:30413"/>
    </cofactor>
</comment>
<keyword evidence="12 14" id="KW-0472">Membrane</keyword>
<dbReference type="SUPFAM" id="SSF48264">
    <property type="entry name" value="Cytochrome P450"/>
    <property type="match status" value="1"/>
</dbReference>
<evidence type="ECO:0000256" key="1">
    <source>
        <dbReference type="ARBA" id="ARBA00001971"/>
    </source>
</evidence>
<name>A0ABP1Q6N5_9HEXA</name>
<evidence type="ECO:0000256" key="9">
    <source>
        <dbReference type="ARBA" id="ARBA00023002"/>
    </source>
</evidence>
<keyword evidence="14" id="KW-1133">Transmembrane helix</keyword>
<evidence type="ECO:0000256" key="8">
    <source>
        <dbReference type="ARBA" id="ARBA00022848"/>
    </source>
</evidence>
<dbReference type="PANTHER" id="PTHR24291">
    <property type="entry name" value="CYTOCHROME P450 FAMILY 4"/>
    <property type="match status" value="1"/>
</dbReference>
<dbReference type="InterPro" id="IPR050196">
    <property type="entry name" value="Cytochrome_P450_Monoox"/>
</dbReference>
<dbReference type="EMBL" id="CAXLJM020000024">
    <property type="protein sequence ID" value="CAL8091251.1"/>
    <property type="molecule type" value="Genomic_DNA"/>
</dbReference>
<evidence type="ECO:0000256" key="4">
    <source>
        <dbReference type="ARBA" id="ARBA00010617"/>
    </source>
</evidence>
<dbReference type="InterPro" id="IPR002401">
    <property type="entry name" value="Cyt_P450_E_grp-I"/>
</dbReference>
<evidence type="ECO:0000313" key="15">
    <source>
        <dbReference type="EMBL" id="CAL8091251.1"/>
    </source>
</evidence>
<evidence type="ECO:0000256" key="10">
    <source>
        <dbReference type="ARBA" id="ARBA00023004"/>
    </source>
</evidence>
<dbReference type="InterPro" id="IPR001128">
    <property type="entry name" value="Cyt_P450"/>
</dbReference>
<evidence type="ECO:0000256" key="2">
    <source>
        <dbReference type="ARBA" id="ARBA00004524"/>
    </source>
</evidence>
<evidence type="ECO:0000256" key="13">
    <source>
        <dbReference type="RuleBase" id="RU000461"/>
    </source>
</evidence>
<keyword evidence="8" id="KW-0492">Microsome</keyword>
<evidence type="ECO:0008006" key="17">
    <source>
        <dbReference type="Google" id="ProtNLM"/>
    </source>
</evidence>
<reference evidence="15 16" key="1">
    <citation type="submission" date="2024-08" db="EMBL/GenBank/DDBJ databases">
        <authorList>
            <person name="Cucini C."/>
            <person name="Frati F."/>
        </authorList>
    </citation>
    <scope>NUCLEOTIDE SEQUENCE [LARGE SCALE GENOMIC DNA]</scope>
</reference>
<gene>
    <name evidence="15" type="ORF">ODALV1_LOCUS7881</name>
</gene>
<proteinExistence type="inferred from homology"/>
<evidence type="ECO:0000256" key="12">
    <source>
        <dbReference type="ARBA" id="ARBA00023136"/>
    </source>
</evidence>
<dbReference type="Proteomes" id="UP001642540">
    <property type="component" value="Unassembled WGS sequence"/>
</dbReference>
<dbReference type="PRINTS" id="PR00385">
    <property type="entry name" value="P450"/>
</dbReference>
<keyword evidence="11 13" id="KW-0503">Monooxygenase</keyword>
<feature type="transmembrane region" description="Helical" evidence="14">
    <location>
        <begin position="12"/>
        <end position="31"/>
    </location>
</feature>
<dbReference type="PROSITE" id="PS00086">
    <property type="entry name" value="CYTOCHROME_P450"/>
    <property type="match status" value="1"/>
</dbReference>
<keyword evidence="10 13" id="KW-0408">Iron</keyword>
<evidence type="ECO:0000256" key="14">
    <source>
        <dbReference type="SAM" id="Phobius"/>
    </source>
</evidence>